<dbReference type="STRING" id="3983.A0A2C9VWC5"/>
<dbReference type="SUPFAM" id="SSF47699">
    <property type="entry name" value="Bifunctional inhibitor/lipid-transfer protein/seed storage 2S albumin"/>
    <property type="match status" value="1"/>
</dbReference>
<dbReference type="Gramene" id="Manes.05G074000.1.v8.1">
    <property type="protein sequence ID" value="Manes.05G074000.1.v8.1.CDS.1"/>
    <property type="gene ID" value="Manes.05G074000.v8.1"/>
</dbReference>
<evidence type="ECO:0000256" key="1">
    <source>
        <dbReference type="SAM" id="MobiDB-lite"/>
    </source>
</evidence>
<dbReference type="PANTHER" id="PTHR34377:SF3">
    <property type="entry name" value="TETRATRICOPEPTIDE REPEAT (TPR)-LIKE SUPERFAMILY PROTEIN"/>
    <property type="match status" value="1"/>
</dbReference>
<protein>
    <recommendedName>
        <fullName evidence="5">Bifunctional inhibitor/plant lipid transfer protein/seed storage helical domain-containing protein</fullName>
    </recommendedName>
</protein>
<keyword evidence="4" id="KW-1185">Reference proteome</keyword>
<evidence type="ECO:0000313" key="4">
    <source>
        <dbReference type="Proteomes" id="UP000091857"/>
    </source>
</evidence>
<feature type="chain" id="PRO_5013130129" description="Bifunctional inhibitor/plant lipid transfer protein/seed storage helical domain-containing protein" evidence="2">
    <location>
        <begin position="25"/>
        <end position="210"/>
    </location>
</feature>
<proteinExistence type="predicted"/>
<feature type="compositionally biased region" description="Basic and acidic residues" evidence="1">
    <location>
        <begin position="69"/>
        <end position="117"/>
    </location>
</feature>
<feature type="region of interest" description="Disordered" evidence="1">
    <location>
        <begin position="66"/>
        <end position="150"/>
    </location>
</feature>
<evidence type="ECO:0008006" key="5">
    <source>
        <dbReference type="Google" id="ProtNLM"/>
    </source>
</evidence>
<feature type="compositionally biased region" description="Basic residues" evidence="1">
    <location>
        <begin position="138"/>
        <end position="150"/>
    </location>
</feature>
<keyword evidence="2" id="KW-0732">Signal</keyword>
<dbReference type="AlphaFoldDB" id="A0A2C9VWC5"/>
<feature type="signal peptide" evidence="2">
    <location>
        <begin position="1"/>
        <end position="24"/>
    </location>
</feature>
<comment type="caution">
    <text evidence="3">The sequence shown here is derived from an EMBL/GenBank/DDBJ whole genome shotgun (WGS) entry which is preliminary data.</text>
</comment>
<dbReference type="EMBL" id="CM004391">
    <property type="protein sequence ID" value="OAY49673.1"/>
    <property type="molecule type" value="Genomic_DNA"/>
</dbReference>
<feature type="compositionally biased region" description="Gly residues" evidence="1">
    <location>
        <begin position="123"/>
        <end position="134"/>
    </location>
</feature>
<sequence>MEMVNTLALMLFASTLVFLPKMEAQPYTHPLCVSQFALVNSACAMLPYIPLPLLIPPFPPLPLAPSLDEVNRHGHDHSPSDNHGHDHSSSDNHGHGHEEWPGQGHGDDLGHELEHGHNYSHGHGQGQGQGQGHGHGQEHRHAHRHKHKHRHESAVKEKCCRWLNELDDECVCDLLVRLPPFLSRPLHTFNVYLDETCNVTYACEGRLLRS</sequence>
<dbReference type="Proteomes" id="UP000091857">
    <property type="component" value="Chromosome 5"/>
</dbReference>
<dbReference type="PANTHER" id="PTHR34377">
    <property type="entry name" value="TETRATRICOPEPTIDE REPEAT (TPR)-LIKE SUPERFAMILY PROTEIN"/>
    <property type="match status" value="1"/>
</dbReference>
<gene>
    <name evidence="3" type="ORF">MANES_05G074000v8</name>
</gene>
<organism evidence="3 4">
    <name type="scientific">Manihot esculenta</name>
    <name type="common">Cassava</name>
    <name type="synonym">Jatropha manihot</name>
    <dbReference type="NCBI Taxonomy" id="3983"/>
    <lineage>
        <taxon>Eukaryota</taxon>
        <taxon>Viridiplantae</taxon>
        <taxon>Streptophyta</taxon>
        <taxon>Embryophyta</taxon>
        <taxon>Tracheophyta</taxon>
        <taxon>Spermatophyta</taxon>
        <taxon>Magnoliopsida</taxon>
        <taxon>eudicotyledons</taxon>
        <taxon>Gunneridae</taxon>
        <taxon>Pentapetalae</taxon>
        <taxon>rosids</taxon>
        <taxon>fabids</taxon>
        <taxon>Malpighiales</taxon>
        <taxon>Euphorbiaceae</taxon>
        <taxon>Crotonoideae</taxon>
        <taxon>Manihoteae</taxon>
        <taxon>Manihot</taxon>
    </lineage>
</organism>
<dbReference type="InterPro" id="IPR036312">
    <property type="entry name" value="Bifun_inhib/LTP/seed_sf"/>
</dbReference>
<dbReference type="OMA" id="GNHTRHG"/>
<evidence type="ECO:0000313" key="3">
    <source>
        <dbReference type="EMBL" id="OAY49673.1"/>
    </source>
</evidence>
<accession>A0A2C9VWC5</accession>
<name>A0A2C9VWC5_MANES</name>
<evidence type="ECO:0000256" key="2">
    <source>
        <dbReference type="SAM" id="SignalP"/>
    </source>
</evidence>
<reference evidence="4" key="1">
    <citation type="journal article" date="2016" name="Nat. Biotechnol.">
        <title>Sequencing wild and cultivated cassava and related species reveals extensive interspecific hybridization and genetic diversity.</title>
        <authorList>
            <person name="Bredeson J.V."/>
            <person name="Lyons J.B."/>
            <person name="Prochnik S.E."/>
            <person name="Wu G.A."/>
            <person name="Ha C.M."/>
            <person name="Edsinger-Gonzales E."/>
            <person name="Grimwood J."/>
            <person name="Schmutz J."/>
            <person name="Rabbi I.Y."/>
            <person name="Egesi C."/>
            <person name="Nauluvula P."/>
            <person name="Lebot V."/>
            <person name="Ndunguru J."/>
            <person name="Mkamilo G."/>
            <person name="Bart R.S."/>
            <person name="Setter T.L."/>
            <person name="Gleadow R.M."/>
            <person name="Kulakow P."/>
            <person name="Ferguson M.E."/>
            <person name="Rounsley S."/>
            <person name="Rokhsar D.S."/>
        </authorList>
    </citation>
    <scope>NUCLEOTIDE SEQUENCE [LARGE SCALE GENOMIC DNA]</scope>
    <source>
        <strain evidence="4">cv. AM560-2</strain>
    </source>
</reference>